<comment type="caution">
    <text evidence="3">The sequence shown here is derived from an EMBL/GenBank/DDBJ whole genome shotgun (WGS) entry which is preliminary data.</text>
</comment>
<dbReference type="GO" id="GO:0046872">
    <property type="term" value="F:metal ion binding"/>
    <property type="evidence" value="ECO:0007669"/>
    <property type="project" value="UniProtKB-KW"/>
</dbReference>
<evidence type="ECO:0000259" key="2">
    <source>
        <dbReference type="Pfam" id="PF18073"/>
    </source>
</evidence>
<evidence type="ECO:0000256" key="1">
    <source>
        <dbReference type="ARBA" id="ARBA00022723"/>
    </source>
</evidence>
<protein>
    <recommendedName>
        <fullName evidence="2">LapB rubredoxin metal binding domain-containing protein</fullName>
    </recommendedName>
</protein>
<accession>A0A0F9SNC9</accession>
<keyword evidence="1" id="KW-0479">Metal-binding</keyword>
<evidence type="ECO:0000313" key="3">
    <source>
        <dbReference type="EMBL" id="KKN68509.1"/>
    </source>
</evidence>
<name>A0A0F9SNC9_9ZZZZ</name>
<sequence>MIELLFLLLPVAAGYGWIMGKNSAKNQAHQLNRQITSEYSKGLKFLLDREEDQGLEHLINLLEVSADSVEHYSTLATMFRRRGELDRAIKIHELLLKHPSLNEQQAATSRLELAEDYIMAGLLDSAEEHLVWLVKAGHVEALDPIITLYSQTREWEKGINMFEAHSELFSKEQQFKAIANFYCESALSENTPQLMRKAISLNYKAVRPLYELGLVAYAKEDYVKAIYYWRELVSQFTLFAPLFIDELAHSYKQLNLTHQFHELVSDLLEKGGVLIKIKHCQALLEQGHTKQAFEFLTDSLKRQPTIRGFSFLLQLMGDQNKNTKEVLNEIDKLVTSYIATKPDFQCQHCGFTSYTIYWNCPSCKHWETIVPSRGLDGF</sequence>
<dbReference type="Gene3D" id="1.25.40.10">
    <property type="entry name" value="Tetratricopeptide repeat domain"/>
    <property type="match status" value="2"/>
</dbReference>
<reference evidence="3" key="1">
    <citation type="journal article" date="2015" name="Nature">
        <title>Complex archaea that bridge the gap between prokaryotes and eukaryotes.</title>
        <authorList>
            <person name="Spang A."/>
            <person name="Saw J.H."/>
            <person name="Jorgensen S.L."/>
            <person name="Zaremba-Niedzwiedzka K."/>
            <person name="Martijn J."/>
            <person name="Lind A.E."/>
            <person name="van Eijk R."/>
            <person name="Schleper C."/>
            <person name="Guy L."/>
            <person name="Ettema T.J."/>
        </authorList>
    </citation>
    <scope>NUCLEOTIDE SEQUENCE</scope>
</reference>
<organism evidence="3">
    <name type="scientific">marine sediment metagenome</name>
    <dbReference type="NCBI Taxonomy" id="412755"/>
    <lineage>
        <taxon>unclassified sequences</taxon>
        <taxon>metagenomes</taxon>
        <taxon>ecological metagenomes</taxon>
    </lineage>
</organism>
<dbReference type="NCBIfam" id="NF008757">
    <property type="entry name" value="PRK11788.1-5"/>
    <property type="match status" value="1"/>
</dbReference>
<gene>
    <name evidence="3" type="ORF">LCGC14_0450580</name>
</gene>
<dbReference type="InterPro" id="IPR041166">
    <property type="entry name" value="Rubredoxin_2"/>
</dbReference>
<dbReference type="EMBL" id="LAZR01000447">
    <property type="protein sequence ID" value="KKN68509.1"/>
    <property type="molecule type" value="Genomic_DNA"/>
</dbReference>
<proteinExistence type="predicted"/>
<dbReference type="InterPro" id="IPR011990">
    <property type="entry name" value="TPR-like_helical_dom_sf"/>
</dbReference>
<dbReference type="AlphaFoldDB" id="A0A0F9SNC9"/>
<dbReference type="Pfam" id="PF18073">
    <property type="entry name" value="Zn_ribbon_LapB"/>
    <property type="match status" value="1"/>
</dbReference>
<feature type="domain" description="LapB rubredoxin metal binding" evidence="2">
    <location>
        <begin position="344"/>
        <end position="371"/>
    </location>
</feature>
<dbReference type="SUPFAM" id="SSF48452">
    <property type="entry name" value="TPR-like"/>
    <property type="match status" value="2"/>
</dbReference>